<dbReference type="InterPro" id="IPR024932">
    <property type="entry name" value="ApbE"/>
</dbReference>
<evidence type="ECO:0000256" key="9">
    <source>
        <dbReference type="ARBA" id="ARBA00048540"/>
    </source>
</evidence>
<evidence type="ECO:0000256" key="11">
    <source>
        <dbReference type="PIRSR" id="PIRSR006268-2"/>
    </source>
</evidence>
<feature type="binding site" evidence="11">
    <location>
        <position position="273"/>
    </location>
    <ligand>
        <name>Mg(2+)</name>
        <dbReference type="ChEBI" id="CHEBI:18420"/>
    </ligand>
</feature>
<keyword evidence="6 10" id="KW-0274">FAD</keyword>
<name>A0A1G7XQ13_9SPHI</name>
<keyword evidence="7 10" id="KW-0460">Magnesium</keyword>
<keyword evidence="4 10" id="KW-0808">Transferase</keyword>
<organism evidence="12 13">
    <name type="scientific">Mucilaginibacter gossypii</name>
    <dbReference type="NCBI Taxonomy" id="551996"/>
    <lineage>
        <taxon>Bacteria</taxon>
        <taxon>Pseudomonadati</taxon>
        <taxon>Bacteroidota</taxon>
        <taxon>Sphingobacteriia</taxon>
        <taxon>Sphingobacteriales</taxon>
        <taxon>Sphingobacteriaceae</taxon>
        <taxon>Mucilaginibacter</taxon>
    </lineage>
</organism>
<dbReference type="PIRSF" id="PIRSF006268">
    <property type="entry name" value="ApbE"/>
    <property type="match status" value="1"/>
</dbReference>
<dbReference type="EC" id="2.7.1.180" evidence="1 10"/>
<evidence type="ECO:0000256" key="6">
    <source>
        <dbReference type="ARBA" id="ARBA00022827"/>
    </source>
</evidence>
<evidence type="ECO:0000256" key="1">
    <source>
        <dbReference type="ARBA" id="ARBA00011955"/>
    </source>
</evidence>
<comment type="cofactor">
    <cofactor evidence="11">
        <name>Mg(2+)</name>
        <dbReference type="ChEBI" id="CHEBI:18420"/>
    </cofactor>
    <cofactor evidence="11">
        <name>Mn(2+)</name>
        <dbReference type="ChEBI" id="CHEBI:29035"/>
    </cofactor>
    <text evidence="11">Magnesium. Can also use manganese.</text>
</comment>
<evidence type="ECO:0000256" key="5">
    <source>
        <dbReference type="ARBA" id="ARBA00022723"/>
    </source>
</evidence>
<keyword evidence="12" id="KW-0449">Lipoprotein</keyword>
<dbReference type="InterPro" id="IPR003374">
    <property type="entry name" value="ApbE-like_sf"/>
</dbReference>
<feature type="binding site" evidence="11">
    <location>
        <position position="157"/>
    </location>
    <ligand>
        <name>Mg(2+)</name>
        <dbReference type="ChEBI" id="CHEBI:18420"/>
    </ligand>
</feature>
<comment type="similarity">
    <text evidence="10">Belongs to the ApbE family.</text>
</comment>
<evidence type="ECO:0000256" key="10">
    <source>
        <dbReference type="PIRNR" id="PIRNR006268"/>
    </source>
</evidence>
<keyword evidence="5 10" id="KW-0479">Metal-binding</keyword>
<evidence type="ECO:0000256" key="4">
    <source>
        <dbReference type="ARBA" id="ARBA00022679"/>
    </source>
</evidence>
<evidence type="ECO:0000256" key="3">
    <source>
        <dbReference type="ARBA" id="ARBA00022630"/>
    </source>
</evidence>
<dbReference type="Pfam" id="PF02424">
    <property type="entry name" value="ApbE"/>
    <property type="match status" value="1"/>
</dbReference>
<dbReference type="Proteomes" id="UP000199705">
    <property type="component" value="Unassembled WGS sequence"/>
</dbReference>
<dbReference type="EMBL" id="FNCG01000005">
    <property type="protein sequence ID" value="SDG86221.1"/>
    <property type="molecule type" value="Genomic_DNA"/>
</dbReference>
<dbReference type="STRING" id="551996.SAMN05192573_105133"/>
<evidence type="ECO:0000256" key="8">
    <source>
        <dbReference type="ARBA" id="ARBA00031306"/>
    </source>
</evidence>
<dbReference type="Gene3D" id="3.10.520.10">
    <property type="entry name" value="ApbE-like domains"/>
    <property type="match status" value="1"/>
</dbReference>
<dbReference type="PANTHER" id="PTHR30040:SF2">
    <property type="entry name" value="FAD:PROTEIN FMN TRANSFERASE"/>
    <property type="match status" value="1"/>
</dbReference>
<comment type="catalytic activity">
    <reaction evidence="9 10">
        <text>L-threonyl-[protein] + FAD = FMN-L-threonyl-[protein] + AMP + H(+)</text>
        <dbReference type="Rhea" id="RHEA:36847"/>
        <dbReference type="Rhea" id="RHEA-COMP:11060"/>
        <dbReference type="Rhea" id="RHEA-COMP:11061"/>
        <dbReference type="ChEBI" id="CHEBI:15378"/>
        <dbReference type="ChEBI" id="CHEBI:30013"/>
        <dbReference type="ChEBI" id="CHEBI:57692"/>
        <dbReference type="ChEBI" id="CHEBI:74257"/>
        <dbReference type="ChEBI" id="CHEBI:456215"/>
        <dbReference type="EC" id="2.7.1.180"/>
    </reaction>
</comment>
<feature type="binding site" evidence="11">
    <location>
        <position position="269"/>
    </location>
    <ligand>
        <name>Mg(2+)</name>
        <dbReference type="ChEBI" id="CHEBI:18420"/>
    </ligand>
</feature>
<dbReference type="PANTHER" id="PTHR30040">
    <property type="entry name" value="THIAMINE BIOSYNTHESIS LIPOPROTEIN APBE"/>
    <property type="match status" value="1"/>
</dbReference>
<reference evidence="13" key="1">
    <citation type="submission" date="2016-10" db="EMBL/GenBank/DDBJ databases">
        <authorList>
            <person name="Varghese N."/>
            <person name="Submissions S."/>
        </authorList>
    </citation>
    <scope>NUCLEOTIDE SEQUENCE [LARGE SCALE GENOMIC DNA]</scope>
    <source>
        <strain evidence="13">Gh-67</strain>
    </source>
</reference>
<evidence type="ECO:0000256" key="7">
    <source>
        <dbReference type="ARBA" id="ARBA00022842"/>
    </source>
</evidence>
<evidence type="ECO:0000313" key="13">
    <source>
        <dbReference type="Proteomes" id="UP000199705"/>
    </source>
</evidence>
<gene>
    <name evidence="12" type="ORF">SAMN05192573_105133</name>
</gene>
<dbReference type="AlphaFoldDB" id="A0A1G7XQ13"/>
<keyword evidence="3 10" id="KW-0285">Flavoprotein</keyword>
<proteinExistence type="inferred from homology"/>
<keyword evidence="13" id="KW-1185">Reference proteome</keyword>
<accession>A0A1G7XQ13</accession>
<dbReference type="GO" id="GO:0046872">
    <property type="term" value="F:metal ion binding"/>
    <property type="evidence" value="ECO:0007669"/>
    <property type="project" value="UniProtKB-UniRule"/>
</dbReference>
<sequence length="312" mass="33888">MLAIKTLTDNLTVYKRNIRLMGDKFEISVVGNNPLLADEQIDIAIDEINRVEKLLSAFSDDSSINHINRNAGIAPVKADGETFRLINRALQISELTYGAFDITYLADNAFNETTAENASVKTAKRTLPLASYKNIVLDAVKQTVFLKEKGMRIGFGANGKGYAADRAKYVLQMNGVSSGVINFGGDLLAWGLQPNLQPWTVADADISQLNQPFADLEISNLAFATSVNAEKYASISNKKFTNVFNPKKGFPVSGITSVSILSPTAEFADALATPILTIGVNAGLYMINQLNQVACVIIDDQNRVYPSKDIAL</sequence>
<dbReference type="SUPFAM" id="SSF143631">
    <property type="entry name" value="ApbE-like"/>
    <property type="match status" value="1"/>
</dbReference>
<dbReference type="GO" id="GO:0016740">
    <property type="term" value="F:transferase activity"/>
    <property type="evidence" value="ECO:0007669"/>
    <property type="project" value="UniProtKB-UniRule"/>
</dbReference>
<dbReference type="RefSeq" id="WP_091167267.1">
    <property type="nucleotide sequence ID" value="NZ_CP071878.2"/>
</dbReference>
<evidence type="ECO:0000256" key="2">
    <source>
        <dbReference type="ARBA" id="ARBA00016337"/>
    </source>
</evidence>
<evidence type="ECO:0000313" key="12">
    <source>
        <dbReference type="EMBL" id="SDG86221.1"/>
    </source>
</evidence>
<protein>
    <recommendedName>
        <fullName evidence="2 10">FAD:protein FMN transferase</fullName>
        <ecNumber evidence="1 10">2.7.1.180</ecNumber>
    </recommendedName>
    <alternativeName>
        <fullName evidence="8 10">Flavin transferase</fullName>
    </alternativeName>
</protein>